<dbReference type="EMBL" id="OUUW01000001">
    <property type="protein sequence ID" value="SPP75494.1"/>
    <property type="molecule type" value="Genomic_DNA"/>
</dbReference>
<keyword evidence="4 6" id="KW-0732">Signal</keyword>
<dbReference type="GO" id="GO:0007608">
    <property type="term" value="P:sensory perception of smell"/>
    <property type="evidence" value="ECO:0007669"/>
    <property type="project" value="TreeGrafter"/>
</dbReference>
<dbReference type="Pfam" id="PF01395">
    <property type="entry name" value="PBP_GOBP"/>
    <property type="match status" value="1"/>
</dbReference>
<dbReference type="OrthoDB" id="7665616at2759"/>
<proteinExistence type="inferred from homology"/>
<dbReference type="PANTHER" id="PTHR11857">
    <property type="entry name" value="ODORANT BINDING PROTEIN-RELATED"/>
    <property type="match status" value="1"/>
</dbReference>
<dbReference type="GO" id="GO:0005615">
    <property type="term" value="C:extracellular space"/>
    <property type="evidence" value="ECO:0007669"/>
    <property type="project" value="TreeGrafter"/>
</dbReference>
<reference evidence="8" key="1">
    <citation type="submission" date="2018-01" db="EMBL/GenBank/DDBJ databases">
        <authorList>
            <person name="Alioto T."/>
            <person name="Alioto T."/>
        </authorList>
    </citation>
    <scope>NUCLEOTIDE SEQUENCE [LARGE SCALE GENOMIC DNA]</scope>
</reference>
<gene>
    <name evidence="7" type="ORF">DGUA_6G003306</name>
</gene>
<dbReference type="Proteomes" id="UP000268350">
    <property type="component" value="Unassembled WGS sequence"/>
</dbReference>
<dbReference type="InterPro" id="IPR006170">
    <property type="entry name" value="PBP/GOBP"/>
</dbReference>
<keyword evidence="3" id="KW-0964">Secreted</keyword>
<accession>A0A3B0J285</accession>
<dbReference type="CDD" id="cd23992">
    <property type="entry name" value="PBP_GOBP"/>
    <property type="match status" value="1"/>
</dbReference>
<dbReference type="OMA" id="ACAGQEG"/>
<dbReference type="SMART" id="SM00708">
    <property type="entry name" value="PhBP"/>
    <property type="match status" value="1"/>
</dbReference>
<name>A0A3B0J285_DROGU</name>
<feature type="signal peptide" evidence="6">
    <location>
        <begin position="1"/>
        <end position="16"/>
    </location>
</feature>
<dbReference type="FunFam" id="1.10.238.20:FF:000001">
    <property type="entry name" value="General odorant-binding protein lush"/>
    <property type="match status" value="1"/>
</dbReference>
<dbReference type="SUPFAM" id="SSF47565">
    <property type="entry name" value="Insect pheromone/odorant-binding proteins"/>
    <property type="match status" value="1"/>
</dbReference>
<sequence>MKVFIILAAFAALAAAVELTEEQRAAVKERAKACAQQEGVTKEQAQALRSGNFADADDKVKCFANCFLEKSGFVVDGQIKPDVVLAKLGPIAGEDKVKVVQAKCDSLKGANKCETSFELYKCYHNNQAQI</sequence>
<dbReference type="AlphaFoldDB" id="A0A3B0J285"/>
<keyword evidence="8" id="KW-1185">Reference proteome</keyword>
<evidence type="ECO:0000256" key="1">
    <source>
        <dbReference type="ARBA" id="ARBA00004613"/>
    </source>
</evidence>
<evidence type="ECO:0000256" key="6">
    <source>
        <dbReference type="SAM" id="SignalP"/>
    </source>
</evidence>
<organism evidence="7 8">
    <name type="scientific">Drosophila guanche</name>
    <name type="common">Fruit fly</name>
    <dbReference type="NCBI Taxonomy" id="7266"/>
    <lineage>
        <taxon>Eukaryota</taxon>
        <taxon>Metazoa</taxon>
        <taxon>Ecdysozoa</taxon>
        <taxon>Arthropoda</taxon>
        <taxon>Hexapoda</taxon>
        <taxon>Insecta</taxon>
        <taxon>Pterygota</taxon>
        <taxon>Neoptera</taxon>
        <taxon>Endopterygota</taxon>
        <taxon>Diptera</taxon>
        <taxon>Brachycera</taxon>
        <taxon>Muscomorpha</taxon>
        <taxon>Ephydroidea</taxon>
        <taxon>Drosophilidae</taxon>
        <taxon>Drosophila</taxon>
        <taxon>Sophophora</taxon>
    </lineage>
</organism>
<protein>
    <submittedName>
        <fullName evidence="7">Blast:General odorant-binding protein 56d</fullName>
    </submittedName>
</protein>
<comment type="similarity">
    <text evidence="2">Belongs to the PBP/GOBP family.</text>
</comment>
<feature type="chain" id="PRO_5017248264" evidence="6">
    <location>
        <begin position="17"/>
        <end position="130"/>
    </location>
</feature>
<comment type="subcellular location">
    <subcellularLocation>
        <location evidence="1">Secreted</location>
    </subcellularLocation>
</comment>
<evidence type="ECO:0000256" key="2">
    <source>
        <dbReference type="ARBA" id="ARBA00008098"/>
    </source>
</evidence>
<dbReference type="Gene3D" id="1.10.238.20">
    <property type="entry name" value="Pheromone/general odorant binding protein domain"/>
    <property type="match status" value="1"/>
</dbReference>
<dbReference type="PANTHER" id="PTHR11857:SF43">
    <property type="entry name" value="GEO07291P1-RELATED"/>
    <property type="match status" value="1"/>
</dbReference>
<evidence type="ECO:0000256" key="4">
    <source>
        <dbReference type="ARBA" id="ARBA00022729"/>
    </source>
</evidence>
<keyword evidence="5" id="KW-1015">Disulfide bond</keyword>
<evidence type="ECO:0000313" key="8">
    <source>
        <dbReference type="Proteomes" id="UP000268350"/>
    </source>
</evidence>
<dbReference type="GO" id="GO:0005549">
    <property type="term" value="F:odorant binding"/>
    <property type="evidence" value="ECO:0007669"/>
    <property type="project" value="InterPro"/>
</dbReference>
<evidence type="ECO:0000313" key="7">
    <source>
        <dbReference type="EMBL" id="SPP75494.1"/>
    </source>
</evidence>
<dbReference type="InterPro" id="IPR036728">
    <property type="entry name" value="PBP_GOBP_sf"/>
</dbReference>
<evidence type="ECO:0000256" key="5">
    <source>
        <dbReference type="ARBA" id="ARBA00023157"/>
    </source>
</evidence>
<evidence type="ECO:0000256" key="3">
    <source>
        <dbReference type="ARBA" id="ARBA00022525"/>
    </source>
</evidence>